<dbReference type="HOGENOM" id="CLU_030805_1_1_4"/>
<gene>
    <name evidence="2" type="ORF">OFAG_01520</name>
</gene>
<keyword evidence="3" id="KW-1185">Reference proteome</keyword>
<reference evidence="2" key="1">
    <citation type="submission" date="2011-10" db="EMBL/GenBank/DDBJ databases">
        <title>The Genome Sequence of Oxalobacter formigenes HOxBLS.</title>
        <authorList>
            <consortium name="The Broad Institute Genome Sequencing Platform"/>
            <person name="Earl A."/>
            <person name="Ward D."/>
            <person name="Feldgarden M."/>
            <person name="Gevers D."/>
            <person name="Allison M.J."/>
            <person name="Humphrey S."/>
            <person name="Young S.K."/>
            <person name="Zeng Q."/>
            <person name="Gargeya S."/>
            <person name="Fitzgerald M."/>
            <person name="Haas B."/>
            <person name="Abouelleil A."/>
            <person name="Alvarado L."/>
            <person name="Arachchi H.M."/>
            <person name="Berlin A."/>
            <person name="Brown A."/>
            <person name="Chapman S.B."/>
            <person name="Chen Z."/>
            <person name="Dunbar C."/>
            <person name="Freedman E."/>
            <person name="Gearin G."/>
            <person name="Goldberg J."/>
            <person name="Griggs A."/>
            <person name="Gujja S."/>
            <person name="Heiman D."/>
            <person name="Howarth C."/>
            <person name="Larson L."/>
            <person name="Lui A."/>
            <person name="MacDonald P.J.P."/>
            <person name="Montmayeur A."/>
            <person name="Murphy C."/>
            <person name="Neiman D."/>
            <person name="Pearson M."/>
            <person name="Priest M."/>
            <person name="Roberts A."/>
            <person name="Saif S."/>
            <person name="Shea T."/>
            <person name="Shenoy N."/>
            <person name="Sisk P."/>
            <person name="Stolte C."/>
            <person name="Sykes S."/>
            <person name="Wortman J."/>
            <person name="Nusbaum C."/>
            <person name="Birren B."/>
        </authorList>
    </citation>
    <scope>NUCLEOTIDE SEQUENCE [LARGE SCALE GENOMIC DNA]</scope>
    <source>
        <strain evidence="2">HOxBLS</strain>
    </source>
</reference>
<dbReference type="Proteomes" id="UP000003973">
    <property type="component" value="Unassembled WGS sequence"/>
</dbReference>
<dbReference type="Pfam" id="PF02464">
    <property type="entry name" value="CinA"/>
    <property type="match status" value="1"/>
</dbReference>
<feature type="domain" description="CinA C-terminal" evidence="1">
    <location>
        <begin position="8"/>
        <end position="159"/>
    </location>
</feature>
<dbReference type="InterPro" id="IPR008136">
    <property type="entry name" value="CinA_C"/>
</dbReference>
<evidence type="ECO:0000259" key="1">
    <source>
        <dbReference type="Pfam" id="PF02464"/>
    </source>
</evidence>
<dbReference type="AlphaFoldDB" id="C3X581"/>
<evidence type="ECO:0000313" key="2">
    <source>
        <dbReference type="EMBL" id="EEO28367.1"/>
    </source>
</evidence>
<protein>
    <submittedName>
        <fullName evidence="2">Competence/damage-inducible protein CinA domain</fullName>
    </submittedName>
</protein>
<accession>C3X581</accession>
<dbReference type="Gene3D" id="3.90.950.20">
    <property type="entry name" value="CinA-like"/>
    <property type="match status" value="1"/>
</dbReference>
<dbReference type="RefSeq" id="WP_005878005.1">
    <property type="nucleotide sequence ID" value="NZ_CABMNL010000001.1"/>
</dbReference>
<evidence type="ECO:0000313" key="3">
    <source>
        <dbReference type="Proteomes" id="UP000003973"/>
    </source>
</evidence>
<dbReference type="eggNOG" id="COG1546">
    <property type="taxonomic scope" value="Bacteria"/>
</dbReference>
<comment type="caution">
    <text evidence="2">The sequence shown here is derived from an EMBL/GenBank/DDBJ whole genome shotgun (WGS) entry which is preliminary data.</text>
</comment>
<dbReference type="NCBIfam" id="TIGR00199">
    <property type="entry name" value="PncC_domain"/>
    <property type="match status" value="1"/>
</dbReference>
<sequence>MTKNPFELAQYAGTLLSQKKLRLVIVESCTGGGLAKLVTDIPGASEWFECGLVTYSNESKTKLVGVPEELITQQGAVSQKVALAMAKGGLNATRGDIALSTTGIAGPNGGSLEKPVGTVCFGFATRTGVFSTDKRQFGGNRSEVREQSVIHSLRCLCHYLETGHF</sequence>
<proteinExistence type="predicted"/>
<organism evidence="2 3">
    <name type="scientific">Oxalobacter paraformigenes</name>
    <dbReference type="NCBI Taxonomy" id="556268"/>
    <lineage>
        <taxon>Bacteria</taxon>
        <taxon>Pseudomonadati</taxon>
        <taxon>Pseudomonadota</taxon>
        <taxon>Betaproteobacteria</taxon>
        <taxon>Burkholderiales</taxon>
        <taxon>Oxalobacteraceae</taxon>
        <taxon>Oxalobacter</taxon>
    </lineage>
</organism>
<dbReference type="InterPro" id="IPR036653">
    <property type="entry name" value="CinA-like_C"/>
</dbReference>
<name>C3X581_9BURK</name>
<dbReference type="EMBL" id="ACDP02000002">
    <property type="protein sequence ID" value="EEO28367.1"/>
    <property type="molecule type" value="Genomic_DNA"/>
</dbReference>
<dbReference type="SUPFAM" id="SSF142433">
    <property type="entry name" value="CinA-like"/>
    <property type="match status" value="1"/>
</dbReference>